<dbReference type="OrthoDB" id="9803104at2"/>
<protein>
    <recommendedName>
        <fullName evidence="2">Glyoxalase-related protein domain-containing protein</fullName>
    </recommendedName>
</protein>
<dbReference type="Pfam" id="PF20066">
    <property type="entry name" value="Glyoxalase_8"/>
    <property type="match status" value="1"/>
</dbReference>
<evidence type="ECO:0000313" key="3">
    <source>
        <dbReference type="EMBL" id="RDJ29072.1"/>
    </source>
</evidence>
<dbReference type="Gene3D" id="2.60.120.260">
    <property type="entry name" value="Galactose-binding domain-like"/>
    <property type="match status" value="1"/>
</dbReference>
<keyword evidence="4" id="KW-1185">Reference proteome</keyword>
<feature type="domain" description="Glyoxalase-related protein" evidence="2">
    <location>
        <begin position="5"/>
        <end position="52"/>
    </location>
</feature>
<accession>A0A370LAT4</accession>
<gene>
    <name evidence="3" type="ORF">DWE98_00370</name>
</gene>
<dbReference type="RefSeq" id="WP_114827189.1">
    <property type="nucleotide sequence ID" value="NZ_QQTO01000019.1"/>
</dbReference>
<organism evidence="3 4">
    <name type="scientific">Bosea caraganae</name>
    <dbReference type="NCBI Taxonomy" id="2763117"/>
    <lineage>
        <taxon>Bacteria</taxon>
        <taxon>Pseudomonadati</taxon>
        <taxon>Pseudomonadota</taxon>
        <taxon>Alphaproteobacteria</taxon>
        <taxon>Hyphomicrobiales</taxon>
        <taxon>Boseaceae</taxon>
        <taxon>Bosea</taxon>
    </lineage>
</organism>
<sequence>MHSFLDSKLMAKALRQALQQRQVELSHSECLELVAKQFGLANWNTLSALIDSASGRNAPLVLPRDWVITRQTDHKYYRLGLDPDAPGTALIECKFDRGSNILLTEDHYATVMQSVVADEFRGQRLKLTASISTADADRGTIWMRVDGVRGSVLGFDNLRRRQTDGALTGTAGWTERHIVLDVPDEAESIQYGFLLQGYGRISARSFRLETVDQAIAPTDGRGGRLLPRPTNLDFSDSSRPDA</sequence>
<evidence type="ECO:0000256" key="1">
    <source>
        <dbReference type="SAM" id="MobiDB-lite"/>
    </source>
</evidence>
<proteinExistence type="predicted"/>
<dbReference type="InterPro" id="IPR045517">
    <property type="entry name" value="Glyoxalase_8"/>
</dbReference>
<dbReference type="AlphaFoldDB" id="A0A370LAT4"/>
<evidence type="ECO:0000259" key="2">
    <source>
        <dbReference type="Pfam" id="PF20066"/>
    </source>
</evidence>
<dbReference type="EMBL" id="QQTP01000001">
    <property type="protein sequence ID" value="RDJ29072.1"/>
    <property type="molecule type" value="Genomic_DNA"/>
</dbReference>
<reference evidence="4" key="1">
    <citation type="submission" date="2018-07" db="EMBL/GenBank/DDBJ databases">
        <authorList>
            <person name="Safronova V.I."/>
            <person name="Chirak E.R."/>
            <person name="Sazanova A.L."/>
        </authorList>
    </citation>
    <scope>NUCLEOTIDE SEQUENCE [LARGE SCALE GENOMIC DNA]</scope>
    <source>
        <strain evidence="4">RCAM04685</strain>
    </source>
</reference>
<dbReference type="Proteomes" id="UP000255207">
    <property type="component" value="Unassembled WGS sequence"/>
</dbReference>
<evidence type="ECO:0000313" key="4">
    <source>
        <dbReference type="Proteomes" id="UP000255207"/>
    </source>
</evidence>
<feature type="region of interest" description="Disordered" evidence="1">
    <location>
        <begin position="217"/>
        <end position="242"/>
    </location>
</feature>
<name>A0A370LAT4_9HYPH</name>
<comment type="caution">
    <text evidence="3">The sequence shown here is derived from an EMBL/GenBank/DDBJ whole genome shotgun (WGS) entry which is preliminary data.</text>
</comment>